<evidence type="ECO:0000313" key="3">
    <source>
        <dbReference type="EMBL" id="SNT51107.1"/>
    </source>
</evidence>
<dbReference type="GO" id="GO:0016747">
    <property type="term" value="F:acyltransferase activity, transferring groups other than amino-acyl groups"/>
    <property type="evidence" value="ECO:0007669"/>
    <property type="project" value="InterPro"/>
</dbReference>
<feature type="compositionally biased region" description="Basic residues" evidence="1">
    <location>
        <begin position="8"/>
        <end position="20"/>
    </location>
</feature>
<dbReference type="AlphaFoldDB" id="A0A239N7Z8"/>
<accession>A0A239N7Z8</accession>
<evidence type="ECO:0000313" key="4">
    <source>
        <dbReference type="Proteomes" id="UP000198280"/>
    </source>
</evidence>
<protein>
    <recommendedName>
        <fullName evidence="2">N-acetyltransferase domain-containing protein</fullName>
    </recommendedName>
</protein>
<dbReference type="InterPro" id="IPR016181">
    <property type="entry name" value="Acyl_CoA_acyltransferase"/>
</dbReference>
<dbReference type="InterPro" id="IPR000182">
    <property type="entry name" value="GNAT_dom"/>
</dbReference>
<dbReference type="Gene3D" id="3.40.630.30">
    <property type="match status" value="1"/>
</dbReference>
<name>A0A239N7Z8_9ACTN</name>
<dbReference type="Proteomes" id="UP000198280">
    <property type="component" value="Unassembled WGS sequence"/>
</dbReference>
<evidence type="ECO:0000259" key="2">
    <source>
        <dbReference type="PROSITE" id="PS51186"/>
    </source>
</evidence>
<feature type="domain" description="N-acetyltransferase" evidence="2">
    <location>
        <begin position="20"/>
        <end position="168"/>
    </location>
</feature>
<evidence type="ECO:0000256" key="1">
    <source>
        <dbReference type="SAM" id="MobiDB-lite"/>
    </source>
</evidence>
<organism evidence="3 4">
    <name type="scientific">Actinacidiphila glaucinigra</name>
    <dbReference type="NCBI Taxonomy" id="235986"/>
    <lineage>
        <taxon>Bacteria</taxon>
        <taxon>Bacillati</taxon>
        <taxon>Actinomycetota</taxon>
        <taxon>Actinomycetes</taxon>
        <taxon>Kitasatosporales</taxon>
        <taxon>Streptomycetaceae</taxon>
        <taxon>Actinacidiphila</taxon>
    </lineage>
</organism>
<reference evidence="3 4" key="1">
    <citation type="submission" date="2017-06" db="EMBL/GenBank/DDBJ databases">
        <authorList>
            <person name="Kim H.J."/>
            <person name="Triplett B.A."/>
        </authorList>
    </citation>
    <scope>NUCLEOTIDE SEQUENCE [LARGE SCALE GENOMIC DNA]</scope>
    <source>
        <strain evidence="3 4">CGMCC 4.1858</strain>
    </source>
</reference>
<feature type="region of interest" description="Disordered" evidence="1">
    <location>
        <begin position="1"/>
        <end position="21"/>
    </location>
</feature>
<dbReference type="PROSITE" id="PS51186">
    <property type="entry name" value="GNAT"/>
    <property type="match status" value="1"/>
</dbReference>
<keyword evidence="4" id="KW-1185">Reference proteome</keyword>
<proteinExistence type="predicted"/>
<dbReference type="EMBL" id="FZOF01000032">
    <property type="protein sequence ID" value="SNT51107.1"/>
    <property type="molecule type" value="Genomic_DNA"/>
</dbReference>
<sequence>MVNPFARTRPRSGRPARHGPRLVELGPQDLELAVAMHLRCSPGTLWSRYHRAMGDPRSYLRTLLARPGAVHLGVQQPAGDLVAVGHLMPDRGNAEAALLVEDAWQNSGLGSRLLRHLGHRAVGAGWKEVYGLVLPGDAKISAILSHTSVPVHTVYEEGVTTLWAKTADIEAEDVPADVW</sequence>
<gene>
    <name evidence="3" type="ORF">SAMN05216252_13286</name>
</gene>
<dbReference type="SUPFAM" id="SSF55729">
    <property type="entry name" value="Acyl-CoA N-acyltransferases (Nat)"/>
    <property type="match status" value="1"/>
</dbReference>